<dbReference type="InterPro" id="IPR052704">
    <property type="entry name" value="ECF_Sigma-70_Domain"/>
</dbReference>
<reference evidence="8 9" key="1">
    <citation type="submission" date="2023-08" db="EMBL/GenBank/DDBJ databases">
        <authorList>
            <person name="Folkvardsen B D."/>
            <person name="Norman A."/>
        </authorList>
    </citation>
    <scope>NUCLEOTIDE SEQUENCE [LARGE SCALE GENOMIC DNA]</scope>
    <source>
        <strain evidence="8 9">Mu0050</strain>
    </source>
</reference>
<evidence type="ECO:0000259" key="7">
    <source>
        <dbReference type="Pfam" id="PF08281"/>
    </source>
</evidence>
<dbReference type="InterPro" id="IPR007627">
    <property type="entry name" value="RNA_pol_sigma70_r2"/>
</dbReference>
<keyword evidence="4" id="KW-0238">DNA-binding</keyword>
<dbReference type="Gene3D" id="1.10.1740.10">
    <property type="match status" value="1"/>
</dbReference>
<keyword evidence="9" id="KW-1185">Reference proteome</keyword>
<dbReference type="RefSeq" id="WP_316516253.1">
    <property type="nucleotide sequence ID" value="NZ_OY726395.1"/>
</dbReference>
<dbReference type="InterPro" id="IPR036388">
    <property type="entry name" value="WH-like_DNA-bd_sf"/>
</dbReference>
<evidence type="ECO:0000256" key="4">
    <source>
        <dbReference type="ARBA" id="ARBA00023125"/>
    </source>
</evidence>
<feature type="domain" description="RNA polymerase sigma factor 70 region 4 type 2" evidence="7">
    <location>
        <begin position="127"/>
        <end position="173"/>
    </location>
</feature>
<organism evidence="8 9">
    <name type="scientific">[Mycobacterium] wendilense</name>
    <dbReference type="NCBI Taxonomy" id="3064284"/>
    <lineage>
        <taxon>Bacteria</taxon>
        <taxon>Bacillati</taxon>
        <taxon>Actinomycetota</taxon>
        <taxon>Actinomycetes</taxon>
        <taxon>Mycobacteriales</taxon>
        <taxon>Mycobacteriaceae</taxon>
        <taxon>Mycolicibacter</taxon>
    </lineage>
</organism>
<evidence type="ECO:0000256" key="5">
    <source>
        <dbReference type="ARBA" id="ARBA00023163"/>
    </source>
</evidence>
<protein>
    <submittedName>
        <fullName evidence="8">Sigma-70 family RNA polymerase sigma factor</fullName>
    </submittedName>
</protein>
<dbReference type="Pfam" id="PF04542">
    <property type="entry name" value="Sigma70_r2"/>
    <property type="match status" value="1"/>
</dbReference>
<keyword evidence="3" id="KW-0731">Sigma factor</keyword>
<dbReference type="InterPro" id="IPR013249">
    <property type="entry name" value="RNA_pol_sigma70_r4_t2"/>
</dbReference>
<dbReference type="InterPro" id="IPR014284">
    <property type="entry name" value="RNA_pol_sigma-70_dom"/>
</dbReference>
<proteinExistence type="inferred from homology"/>
<gene>
    <name evidence="8" type="ORF">MU0050_001906</name>
</gene>
<name>A0ABN9NXK5_9MYCO</name>
<dbReference type="PANTHER" id="PTHR30173:SF36">
    <property type="entry name" value="ECF RNA POLYMERASE SIGMA FACTOR SIGJ"/>
    <property type="match status" value="1"/>
</dbReference>
<dbReference type="NCBIfam" id="TIGR02937">
    <property type="entry name" value="sigma70-ECF"/>
    <property type="match status" value="1"/>
</dbReference>
<evidence type="ECO:0000256" key="1">
    <source>
        <dbReference type="ARBA" id="ARBA00010641"/>
    </source>
</evidence>
<evidence type="ECO:0000313" key="8">
    <source>
        <dbReference type="EMBL" id="CAJ1582108.1"/>
    </source>
</evidence>
<dbReference type="Pfam" id="PF08281">
    <property type="entry name" value="Sigma70_r4_2"/>
    <property type="match status" value="1"/>
</dbReference>
<keyword evidence="5" id="KW-0804">Transcription</keyword>
<evidence type="ECO:0000256" key="2">
    <source>
        <dbReference type="ARBA" id="ARBA00023015"/>
    </source>
</evidence>
<dbReference type="SUPFAM" id="SSF88659">
    <property type="entry name" value="Sigma3 and sigma4 domains of RNA polymerase sigma factors"/>
    <property type="match status" value="1"/>
</dbReference>
<dbReference type="EMBL" id="OY726395">
    <property type="protein sequence ID" value="CAJ1582108.1"/>
    <property type="molecule type" value="Genomic_DNA"/>
</dbReference>
<evidence type="ECO:0000256" key="3">
    <source>
        <dbReference type="ARBA" id="ARBA00023082"/>
    </source>
</evidence>
<dbReference type="Gene3D" id="1.10.10.10">
    <property type="entry name" value="Winged helix-like DNA-binding domain superfamily/Winged helix DNA-binding domain"/>
    <property type="match status" value="1"/>
</dbReference>
<dbReference type="Proteomes" id="UP001190466">
    <property type="component" value="Chromosome"/>
</dbReference>
<dbReference type="InterPro" id="IPR013324">
    <property type="entry name" value="RNA_pol_sigma_r3/r4-like"/>
</dbReference>
<sequence length="213" mass="23451">MTIADIEDRAGSSATGDLEDAAEFFTGIRHLLFGVAHRMLRSVADAEDVVQDSWVRWQCCDRAAVQNPTGFLLTVTTRLCINELQSAHNRRETQLGPWILEPVDADADPALCSERGDALRSATRIVVQKLPPTERAAYVLREAFDYPYRLISHTVGVSEANARQLVSRARKHLTEDRDAAPRPVAYQGLFTAFVTAAESGEMAELERALVAAG</sequence>
<feature type="domain" description="RNA polymerase sigma-70 region 2" evidence="6">
    <location>
        <begin position="29"/>
        <end position="87"/>
    </location>
</feature>
<keyword evidence="2" id="KW-0805">Transcription regulation</keyword>
<accession>A0ABN9NXK5</accession>
<comment type="similarity">
    <text evidence="1">Belongs to the sigma-70 factor family. ECF subfamily.</text>
</comment>
<dbReference type="InterPro" id="IPR013325">
    <property type="entry name" value="RNA_pol_sigma_r2"/>
</dbReference>
<evidence type="ECO:0000259" key="6">
    <source>
        <dbReference type="Pfam" id="PF04542"/>
    </source>
</evidence>
<dbReference type="PANTHER" id="PTHR30173">
    <property type="entry name" value="SIGMA 19 FACTOR"/>
    <property type="match status" value="1"/>
</dbReference>
<evidence type="ECO:0000313" key="9">
    <source>
        <dbReference type="Proteomes" id="UP001190466"/>
    </source>
</evidence>
<dbReference type="SUPFAM" id="SSF88946">
    <property type="entry name" value="Sigma2 domain of RNA polymerase sigma factors"/>
    <property type="match status" value="1"/>
</dbReference>